<dbReference type="Proteomes" id="UP000252519">
    <property type="component" value="Unassembled WGS sequence"/>
</dbReference>
<dbReference type="EC" id="3.1.3.2" evidence="3"/>
<name>A0A368GG60_ANCCA</name>
<dbReference type="SUPFAM" id="SSF56300">
    <property type="entry name" value="Metallo-dependent phosphatases"/>
    <property type="match status" value="1"/>
</dbReference>
<dbReference type="GO" id="GO:0003993">
    <property type="term" value="F:acid phosphatase activity"/>
    <property type="evidence" value="ECO:0007669"/>
    <property type="project" value="UniProtKB-EC"/>
</dbReference>
<dbReference type="InterPro" id="IPR004843">
    <property type="entry name" value="Calcineurin-like_PHP"/>
</dbReference>
<dbReference type="Pfam" id="PF00149">
    <property type="entry name" value="Metallophos"/>
    <property type="match status" value="1"/>
</dbReference>
<organism evidence="7 8">
    <name type="scientific">Ancylostoma caninum</name>
    <name type="common">Dog hookworm</name>
    <dbReference type="NCBI Taxonomy" id="29170"/>
    <lineage>
        <taxon>Eukaryota</taxon>
        <taxon>Metazoa</taxon>
        <taxon>Ecdysozoa</taxon>
        <taxon>Nematoda</taxon>
        <taxon>Chromadorea</taxon>
        <taxon>Rhabditida</taxon>
        <taxon>Rhabditina</taxon>
        <taxon>Rhabditomorpha</taxon>
        <taxon>Strongyloidea</taxon>
        <taxon>Ancylostomatidae</taxon>
        <taxon>Ancylostomatinae</taxon>
        <taxon>Ancylostoma</taxon>
    </lineage>
</organism>
<protein>
    <recommendedName>
        <fullName evidence="3">Purple acid phosphatase</fullName>
        <ecNumber evidence="3">3.1.3.2</ecNumber>
    </recommendedName>
</protein>
<dbReference type="OrthoDB" id="45007at2759"/>
<dbReference type="EMBL" id="JOJR01000159">
    <property type="protein sequence ID" value="RCN43376.1"/>
    <property type="molecule type" value="Genomic_DNA"/>
</dbReference>
<dbReference type="CDD" id="cd00839">
    <property type="entry name" value="MPP_PAPs"/>
    <property type="match status" value="1"/>
</dbReference>
<dbReference type="Pfam" id="PF14008">
    <property type="entry name" value="Metallophos_C"/>
    <property type="match status" value="1"/>
</dbReference>
<evidence type="ECO:0000259" key="4">
    <source>
        <dbReference type="Pfam" id="PF00149"/>
    </source>
</evidence>
<sequence>MHQQVSNISFDEHDNSYQPNFRETVGVKMVVLVTGSNITSFRYCLTKPSYLLWLPAAVSLTPPSYRFFFLICALPLVISAPEQIHLSFHGNYSTMGVTWITFKSDSSTVHYGNSPNDLPFSVKGSQTEWVTGNITRYTRRALMENLLPSTNYWYKIGSRTFQFKTLPEYPESYRVCIFGDLGRRHGNSTASIIRNGLAGMFDFVIHVGDIAYDLQDDDGKNGDKFMNQLEPLISRIPYMMVAGNHEYEGGTFSNFQQRFWMPQNGFDGNQFYSFDLGPAHWTALSTEYYGYYQELGSGPILDQYKWLENDLKVANAHRRETPWLFTYLHRPFYCSANHNSDCSDSNSTLIRIGNGDVPGLENAFIQYGVDIGFWGHVHYYERFYPVANEKYRNTENCYHNAQAPTYIITGSAGCHSPGTKFDKHPVPFSAKRLNDYGYTILTVANMTHIRIQQLSIDKDEAIVDDFWLSKDLGSGVRTEMRKIWYN</sequence>
<comment type="similarity">
    <text evidence="3">Belongs to the metallophosphoesterase superfamily. Purple acid phosphatase family.</text>
</comment>
<feature type="domain" description="Calcineurin-like phosphoesterase" evidence="4">
    <location>
        <begin position="174"/>
        <end position="380"/>
    </location>
</feature>
<comment type="caution">
    <text evidence="7">The sequence shown here is derived from an EMBL/GenBank/DDBJ whole genome shotgun (WGS) entry which is preliminary data.</text>
</comment>
<feature type="domain" description="Purple acid phosphatase C-terminal" evidence="5">
    <location>
        <begin position="403"/>
        <end position="464"/>
    </location>
</feature>
<dbReference type="STRING" id="29170.A0A368GG60"/>
<dbReference type="SUPFAM" id="SSF49363">
    <property type="entry name" value="Purple acid phosphatase, N-terminal domain"/>
    <property type="match status" value="1"/>
</dbReference>
<dbReference type="InterPro" id="IPR008963">
    <property type="entry name" value="Purple_acid_Pase-like_N"/>
</dbReference>
<dbReference type="Pfam" id="PF16656">
    <property type="entry name" value="Pur_ac_phosph_N"/>
    <property type="match status" value="1"/>
</dbReference>
<dbReference type="PANTHER" id="PTHR45867:SF10">
    <property type="entry name" value="PURPLE ACID PHOSPHATASE"/>
    <property type="match status" value="1"/>
</dbReference>
<keyword evidence="1" id="KW-0732">Signal</keyword>
<evidence type="ECO:0000256" key="1">
    <source>
        <dbReference type="ARBA" id="ARBA00022729"/>
    </source>
</evidence>
<evidence type="ECO:0000256" key="3">
    <source>
        <dbReference type="RuleBase" id="RU361203"/>
    </source>
</evidence>
<evidence type="ECO:0000259" key="6">
    <source>
        <dbReference type="Pfam" id="PF16656"/>
    </source>
</evidence>
<evidence type="ECO:0000256" key="2">
    <source>
        <dbReference type="ARBA" id="ARBA00023180"/>
    </source>
</evidence>
<keyword evidence="3" id="KW-0378">Hydrolase</keyword>
<dbReference type="InterPro" id="IPR015914">
    <property type="entry name" value="PAPs_N"/>
</dbReference>
<feature type="domain" description="Purple acid phosphatase N-terminal" evidence="6">
    <location>
        <begin position="81"/>
        <end position="164"/>
    </location>
</feature>
<evidence type="ECO:0000313" key="8">
    <source>
        <dbReference type="Proteomes" id="UP000252519"/>
    </source>
</evidence>
<evidence type="ECO:0000259" key="5">
    <source>
        <dbReference type="Pfam" id="PF14008"/>
    </source>
</evidence>
<accession>A0A368GG60</accession>
<evidence type="ECO:0000313" key="7">
    <source>
        <dbReference type="EMBL" id="RCN43376.1"/>
    </source>
</evidence>
<gene>
    <name evidence="7" type="ORF">ANCCAN_10640</name>
</gene>
<dbReference type="InterPro" id="IPR041792">
    <property type="entry name" value="MPP_PAP"/>
</dbReference>
<dbReference type="GO" id="GO:0046872">
    <property type="term" value="F:metal ion binding"/>
    <property type="evidence" value="ECO:0007669"/>
    <property type="project" value="InterPro"/>
</dbReference>
<dbReference type="PANTHER" id="PTHR45867">
    <property type="entry name" value="PURPLE ACID PHOSPHATASE"/>
    <property type="match status" value="1"/>
</dbReference>
<dbReference type="AlphaFoldDB" id="A0A368GG60"/>
<reference evidence="7 8" key="1">
    <citation type="submission" date="2014-10" db="EMBL/GenBank/DDBJ databases">
        <title>Draft genome of the hookworm Ancylostoma caninum.</title>
        <authorList>
            <person name="Mitreva M."/>
        </authorList>
    </citation>
    <scope>NUCLEOTIDE SEQUENCE [LARGE SCALE GENOMIC DNA]</scope>
    <source>
        <strain evidence="7 8">Baltimore</strain>
    </source>
</reference>
<keyword evidence="8" id="KW-1185">Reference proteome</keyword>
<dbReference type="Gene3D" id="2.60.40.380">
    <property type="entry name" value="Purple acid phosphatase-like, N-terminal"/>
    <property type="match status" value="1"/>
</dbReference>
<comment type="catalytic activity">
    <reaction evidence="3">
        <text>a phosphate monoester + H2O = an alcohol + phosphate</text>
        <dbReference type="Rhea" id="RHEA:15017"/>
        <dbReference type="ChEBI" id="CHEBI:15377"/>
        <dbReference type="ChEBI" id="CHEBI:30879"/>
        <dbReference type="ChEBI" id="CHEBI:43474"/>
        <dbReference type="ChEBI" id="CHEBI:67140"/>
        <dbReference type="EC" id="3.1.3.2"/>
    </reaction>
</comment>
<proteinExistence type="inferred from homology"/>
<dbReference type="Gene3D" id="3.60.21.10">
    <property type="match status" value="1"/>
</dbReference>
<keyword evidence="2" id="KW-0325">Glycoprotein</keyword>
<dbReference type="InterPro" id="IPR025733">
    <property type="entry name" value="PAPs_C"/>
</dbReference>
<dbReference type="InterPro" id="IPR029052">
    <property type="entry name" value="Metallo-depent_PP-like"/>
</dbReference>